<evidence type="ECO:0000259" key="3">
    <source>
        <dbReference type="Pfam" id="PF19051"/>
    </source>
</evidence>
<dbReference type="InterPro" id="IPR000683">
    <property type="entry name" value="Gfo/Idh/MocA-like_OxRdtase_N"/>
</dbReference>
<feature type="region of interest" description="Disordered" evidence="1">
    <location>
        <begin position="413"/>
        <end position="436"/>
    </location>
</feature>
<comment type="caution">
    <text evidence="4">The sequence shown here is derived from an EMBL/GenBank/DDBJ whole genome shotgun (WGS) entry which is preliminary data.</text>
</comment>
<dbReference type="AlphaFoldDB" id="A0A5C6D5J1"/>
<evidence type="ECO:0000259" key="2">
    <source>
        <dbReference type="Pfam" id="PF01408"/>
    </source>
</evidence>
<feature type="domain" description="Gfo/Idh/MocA-like oxidoreductase bacterial type C-terminal" evidence="3">
    <location>
        <begin position="217"/>
        <end position="283"/>
    </location>
</feature>
<dbReference type="PANTHER" id="PTHR43818:SF5">
    <property type="entry name" value="OXIDOREDUCTASE FAMILY PROTEIN"/>
    <property type="match status" value="1"/>
</dbReference>
<keyword evidence="4" id="KW-0560">Oxidoreductase</keyword>
<name>A0A5C6D5J1_9BACT</name>
<dbReference type="OrthoDB" id="9788246at2"/>
<sequence length="436" mass="49125">MKKLTHKTRREFILNTATTVAATSLAAGMAVAQTAGSKPPIGANDRIRYGVIGYGPRCTYVLSSMLSHDDAQCVAVTDVWKKHRDEGKQAVDKHYGNTECQTYRDFREMLDRQDIDAVLIATGDRWHATASMLAAEAGKDIYCEKPCGLTIALCQQLDDTIRATGRVFQAGTQRRSVPNFQTAVELARSGKLGKLHTLHASVYEPSLQNCWLSQEKIDPEVLDWNLWLGPAPWRPYNSSYIEGKWRKEWDFDSGGALLDWAAHTLDLCQWANDSDDTNPIEYEPMKDKIICRYTNGVEASLDFLAKPFGKREPHFITRLGTCPVRFEGERGSVETGDEGEIVASTEALEAELPPTKKRMRGIDATLHTRNFLDCMRSRKEPNASSRIMRHSHVASHAAAIAWVLQRKLKFDPQSESFPNDSEANRLRDRPLRQWEA</sequence>
<dbReference type="EC" id="1.1.99.28" evidence="4"/>
<gene>
    <name evidence="4" type="primary">gfo_1</name>
    <name evidence="4" type="ORF">Pla144_09550</name>
</gene>
<keyword evidence="5" id="KW-1185">Reference proteome</keyword>
<feature type="compositionally biased region" description="Basic and acidic residues" evidence="1">
    <location>
        <begin position="422"/>
        <end position="436"/>
    </location>
</feature>
<dbReference type="RefSeq" id="WP_146448141.1">
    <property type="nucleotide sequence ID" value="NZ_SJPS01000001.1"/>
</dbReference>
<dbReference type="EMBL" id="SJPS01000001">
    <property type="protein sequence ID" value="TWU30169.1"/>
    <property type="molecule type" value="Genomic_DNA"/>
</dbReference>
<dbReference type="GO" id="GO:0047061">
    <property type="term" value="F:glucose-fructose oxidoreductase activity"/>
    <property type="evidence" value="ECO:0007669"/>
    <property type="project" value="UniProtKB-EC"/>
</dbReference>
<organism evidence="4 5">
    <name type="scientific">Bythopirellula polymerisocia</name>
    <dbReference type="NCBI Taxonomy" id="2528003"/>
    <lineage>
        <taxon>Bacteria</taxon>
        <taxon>Pseudomonadati</taxon>
        <taxon>Planctomycetota</taxon>
        <taxon>Planctomycetia</taxon>
        <taxon>Pirellulales</taxon>
        <taxon>Lacipirellulaceae</taxon>
        <taxon>Bythopirellula</taxon>
    </lineage>
</organism>
<reference evidence="4 5" key="1">
    <citation type="submission" date="2019-02" db="EMBL/GenBank/DDBJ databases">
        <title>Deep-cultivation of Planctomycetes and their phenomic and genomic characterization uncovers novel biology.</title>
        <authorList>
            <person name="Wiegand S."/>
            <person name="Jogler M."/>
            <person name="Boedeker C."/>
            <person name="Pinto D."/>
            <person name="Vollmers J."/>
            <person name="Rivas-Marin E."/>
            <person name="Kohn T."/>
            <person name="Peeters S.H."/>
            <person name="Heuer A."/>
            <person name="Rast P."/>
            <person name="Oberbeckmann S."/>
            <person name="Bunk B."/>
            <person name="Jeske O."/>
            <person name="Meyerdierks A."/>
            <person name="Storesund J.E."/>
            <person name="Kallscheuer N."/>
            <person name="Luecker S."/>
            <person name="Lage O.M."/>
            <person name="Pohl T."/>
            <person name="Merkel B.J."/>
            <person name="Hornburger P."/>
            <person name="Mueller R.-W."/>
            <person name="Bruemmer F."/>
            <person name="Labrenz M."/>
            <person name="Spormann A.M."/>
            <person name="Op Den Camp H."/>
            <person name="Overmann J."/>
            <person name="Amann R."/>
            <person name="Jetten M.S.M."/>
            <person name="Mascher T."/>
            <person name="Medema M.H."/>
            <person name="Devos D.P."/>
            <person name="Kaster A.-K."/>
            <person name="Ovreas L."/>
            <person name="Rohde M."/>
            <person name="Galperin M.Y."/>
            <person name="Jogler C."/>
        </authorList>
    </citation>
    <scope>NUCLEOTIDE SEQUENCE [LARGE SCALE GENOMIC DNA]</scope>
    <source>
        <strain evidence="4 5">Pla144</strain>
    </source>
</reference>
<dbReference type="Pfam" id="PF19051">
    <property type="entry name" value="GFO_IDH_MocA_C2"/>
    <property type="match status" value="2"/>
</dbReference>
<dbReference type="InterPro" id="IPR050463">
    <property type="entry name" value="Gfo/Idh/MocA_oxidrdct_glycsds"/>
</dbReference>
<dbReference type="Pfam" id="PF01408">
    <property type="entry name" value="GFO_IDH_MocA"/>
    <property type="match status" value="1"/>
</dbReference>
<feature type="domain" description="Gfo/Idh/MocA-like oxidoreductase bacterial type C-terminal" evidence="3">
    <location>
        <begin position="347"/>
        <end position="433"/>
    </location>
</feature>
<dbReference type="Proteomes" id="UP000318437">
    <property type="component" value="Unassembled WGS sequence"/>
</dbReference>
<feature type="domain" description="Gfo/Idh/MocA-like oxidoreductase N-terminal" evidence="2">
    <location>
        <begin position="47"/>
        <end position="171"/>
    </location>
</feature>
<dbReference type="SUPFAM" id="SSF55347">
    <property type="entry name" value="Glyceraldehyde-3-phosphate dehydrogenase-like, C-terminal domain"/>
    <property type="match status" value="1"/>
</dbReference>
<evidence type="ECO:0000313" key="5">
    <source>
        <dbReference type="Proteomes" id="UP000318437"/>
    </source>
</evidence>
<dbReference type="InterPro" id="IPR006311">
    <property type="entry name" value="TAT_signal"/>
</dbReference>
<dbReference type="Gene3D" id="3.40.50.720">
    <property type="entry name" value="NAD(P)-binding Rossmann-like Domain"/>
    <property type="match status" value="1"/>
</dbReference>
<dbReference type="InterPro" id="IPR043906">
    <property type="entry name" value="Gfo/Idh/MocA_OxRdtase_bact_C"/>
</dbReference>
<dbReference type="PROSITE" id="PS51318">
    <property type="entry name" value="TAT"/>
    <property type="match status" value="1"/>
</dbReference>
<evidence type="ECO:0000256" key="1">
    <source>
        <dbReference type="SAM" id="MobiDB-lite"/>
    </source>
</evidence>
<dbReference type="SUPFAM" id="SSF51735">
    <property type="entry name" value="NAD(P)-binding Rossmann-fold domains"/>
    <property type="match status" value="1"/>
</dbReference>
<dbReference type="GO" id="GO:0000166">
    <property type="term" value="F:nucleotide binding"/>
    <property type="evidence" value="ECO:0007669"/>
    <property type="project" value="InterPro"/>
</dbReference>
<dbReference type="InterPro" id="IPR036291">
    <property type="entry name" value="NAD(P)-bd_dom_sf"/>
</dbReference>
<accession>A0A5C6D5J1</accession>
<dbReference type="PANTHER" id="PTHR43818">
    <property type="entry name" value="BCDNA.GH03377"/>
    <property type="match status" value="1"/>
</dbReference>
<protein>
    <submittedName>
        <fullName evidence="4">Glucose--fructose oxidoreductase</fullName>
        <ecNumber evidence="4">1.1.99.28</ecNumber>
    </submittedName>
</protein>
<proteinExistence type="predicted"/>
<dbReference type="Gene3D" id="3.30.360.10">
    <property type="entry name" value="Dihydrodipicolinate Reductase, domain 2"/>
    <property type="match status" value="1"/>
</dbReference>
<evidence type="ECO:0000313" key="4">
    <source>
        <dbReference type="EMBL" id="TWU30169.1"/>
    </source>
</evidence>